<feature type="region of interest" description="Disordered" evidence="1">
    <location>
        <begin position="430"/>
        <end position="458"/>
    </location>
</feature>
<dbReference type="OrthoDB" id="6139456at2759"/>
<feature type="compositionally biased region" description="Basic and acidic residues" evidence="1">
    <location>
        <begin position="430"/>
        <end position="440"/>
    </location>
</feature>
<sequence length="1574" mass="175753">MFEDLIGLIEQLPDKAFKLRNAVENALRTLGQFNSEDWPEPAQPIIQMVMGVIDTYHQIKSDILGFYNAVNMGIKVDLPWAAEQIWGSITTMIEALNDVFSNPKGALSDMFKSAFRLIQAVTKLIERKNEIMGYVYPNGDWPYWFDLSGLATEVMDNITTALEASEAIGQAWVAEITQDPVKHVLGKSESELKRYMMSQLGDVLNSLREPIAPLLTLVSEVQEMFTLVEDTINSVKEGYALLFEMYSKVKAIQERLFGPKAHLKFPRKIRLSGNGCGEDGFYPTDNRGKYEGRMGVDLDADIGNLIVSPFSGNMWKLNDKAVGINCTESSMNGMTAYVENVDLDSTVFKNAEQVSVLAGDEIGKAARSSCSNHIHFSVEKDNIFVDISKFLEPRFINLPQWIQHCDDYKLVYKFQTIKAGYIVGLGGQKNEDTSPERTVTEPDTSNLQMPEKTKRKKRGISISVSSNGEDLLTTLGIPAIDSSGPAGGGFSMTKLKICNILDFLQAVGMDDTREALIKVIESVQALIESKPCSRPETKTDDRLRAELELRGSETTGSREQLITRMKQVDQGCPFLTLSLPDNVYCTVDDLCLGVSCCVDLQVWKFRKSIKAYARFDIEEFTFKMGIETAGLDPWTYEYKAADGIWDVEMELDTGISFGFVGVDMDLRLRFVLEYEKPTHFFLTLRVGLCGEECLEFFTLLNHALLPIPEKLPNGTWVWPDIDWESQLQNVVTQSMRHIGQQALAWLGLPAAVNMGIKVDLPWAAEQIWGSITTMIEALNDVFSNPKGALSDMFKSAFRLIQAVTKLIERKNEIMGYVYPNGDWPYWFDLSGLATEVMDNVTTALEASEAIGQAWVAEITQDPVKHVLGKSESELKRYMMSQLGDVLNSLREPIAPLLTLVSEVQEMFTLVEDTINSVKEGYALLFEMYSKIVSPFSGNMWKLNDKAVGINCTESSMNGMTAYVENVDLDSTVFKNAEQVSVLAGDEIGKAARSSCSNHIHFSVEKDNIFVDISKFLEPRFINLPQWIQHCDDYKLVYKTIKAGYIVGLGGQKNEDTSPERTVTEPDTSNLQMPEKTKRKKRGISISVSSNGEDLLTTLGIPAIDSSGPAGDVEMELDTGISFGFVGVDMDLRLRFVLEYEKPTHFFLTLRVGLCGEECLQFFTLLNHALLPIPEKLPNGTWVWPDIDWESQLQNVVTQSMRHIGQQALAWLGLPADVLDNTEPCPFPRRLTDAQLVSRLQKQGLSTTGDSATLLARYEAADRSINCCVEVSIPSLDFTKAFRAFVKLDVCEFEIMAGFETLEYRKLIFNYPWGGRQEIKLSEGINILLTIDRDADHLNFIIDLGLKACHDGDCFLEVDIFDDLVLPIPICNANASLTVPSIDDFVDKLAGEVSQTAVDIILKQLGLQQVFLPVREVAQLPANSNGSSGGSIDGYLDYLEEQGQSALVTVTDAAVDVLLEKLGLSDVISTDGEPCYRPIVLQNGWAEIDKCNQLNPPQLPDTMACTVIDSCMGVECCLDLDFKLIKLTVQSNVHLDLCSYKLLMSIGNVDFEQTLFTYEWGTYMLKHFDLKKFVF</sequence>
<reference evidence="3" key="1">
    <citation type="submission" date="2022-01" db="EMBL/GenBank/DDBJ databases">
        <authorList>
            <person name="Braso-Vives M."/>
        </authorList>
    </citation>
    <scope>NUCLEOTIDE SEQUENCE</scope>
</reference>
<feature type="region of interest" description="Disordered" evidence="1">
    <location>
        <begin position="1053"/>
        <end position="1075"/>
    </location>
</feature>
<proteinExistence type="predicted"/>
<evidence type="ECO:0000313" key="3">
    <source>
        <dbReference type="EMBL" id="CAH1242182.1"/>
    </source>
</evidence>
<gene>
    <name evidence="3" type="primary">Hypp6490</name>
    <name evidence="3" type="ORF">BLAG_LOCUS5504</name>
</gene>
<feature type="compositionally biased region" description="Basic and acidic residues" evidence="1">
    <location>
        <begin position="1053"/>
        <end position="1063"/>
    </location>
</feature>
<dbReference type="EMBL" id="OV696697">
    <property type="protein sequence ID" value="CAH1242182.1"/>
    <property type="molecule type" value="Genomic_DNA"/>
</dbReference>
<protein>
    <submittedName>
        <fullName evidence="3">Hypp6490 protein</fullName>
    </submittedName>
</protein>
<evidence type="ECO:0000313" key="4">
    <source>
        <dbReference type="Proteomes" id="UP000838412"/>
    </source>
</evidence>
<dbReference type="Proteomes" id="UP000838412">
    <property type="component" value="Chromosome 12"/>
</dbReference>
<feature type="domain" description="SAP" evidence="2">
    <location>
        <begin position="535"/>
        <end position="569"/>
    </location>
</feature>
<accession>A0A8J9YUX7</accession>
<dbReference type="SMART" id="SM00513">
    <property type="entry name" value="SAP"/>
    <property type="match status" value="2"/>
</dbReference>
<dbReference type="InterPro" id="IPR003034">
    <property type="entry name" value="SAP_dom"/>
</dbReference>
<organism evidence="3 4">
    <name type="scientific">Branchiostoma lanceolatum</name>
    <name type="common">Common lancelet</name>
    <name type="synonym">Amphioxus lanceolatum</name>
    <dbReference type="NCBI Taxonomy" id="7740"/>
    <lineage>
        <taxon>Eukaryota</taxon>
        <taxon>Metazoa</taxon>
        <taxon>Chordata</taxon>
        <taxon>Cephalochordata</taxon>
        <taxon>Leptocardii</taxon>
        <taxon>Amphioxiformes</taxon>
        <taxon>Branchiostomatidae</taxon>
        <taxon>Branchiostoma</taxon>
    </lineage>
</organism>
<keyword evidence="4" id="KW-1185">Reference proteome</keyword>
<dbReference type="InterPro" id="IPR011055">
    <property type="entry name" value="Dup_hybrid_motif"/>
</dbReference>
<evidence type="ECO:0000256" key="1">
    <source>
        <dbReference type="SAM" id="MobiDB-lite"/>
    </source>
</evidence>
<dbReference type="Gene3D" id="2.70.70.10">
    <property type="entry name" value="Glucose Permease (Domain IIA)"/>
    <property type="match status" value="1"/>
</dbReference>
<evidence type="ECO:0000259" key="2">
    <source>
        <dbReference type="SMART" id="SM00513"/>
    </source>
</evidence>
<feature type="domain" description="SAP" evidence="2">
    <location>
        <begin position="1227"/>
        <end position="1261"/>
    </location>
</feature>
<name>A0A8J9YUX7_BRALA</name>